<evidence type="ECO:0000313" key="2">
    <source>
        <dbReference type="EMBL" id="OQX10739.1"/>
    </source>
</evidence>
<organism evidence="2 3">
    <name type="scientific">Thiothrix lacustris</name>
    <dbReference type="NCBI Taxonomy" id="525917"/>
    <lineage>
        <taxon>Bacteria</taxon>
        <taxon>Pseudomonadati</taxon>
        <taxon>Pseudomonadota</taxon>
        <taxon>Gammaproteobacteria</taxon>
        <taxon>Thiotrichales</taxon>
        <taxon>Thiotrichaceae</taxon>
        <taxon>Thiothrix</taxon>
    </lineage>
</organism>
<dbReference type="AlphaFoldDB" id="A0A1Y1QPP3"/>
<reference evidence="2 3" key="1">
    <citation type="submission" date="2017-01" db="EMBL/GenBank/DDBJ databases">
        <title>Novel large sulfur bacteria in the metagenomes of groundwater-fed chemosynthetic microbial mats in the Lake Huron basin.</title>
        <authorList>
            <person name="Sharrar A.M."/>
            <person name="Flood B.E."/>
            <person name="Bailey J.V."/>
            <person name="Jones D.S."/>
            <person name="Biddanda B."/>
            <person name="Ruberg S.A."/>
            <person name="Marcus D.N."/>
            <person name="Dick G.J."/>
        </authorList>
    </citation>
    <scope>NUCLEOTIDE SEQUENCE [LARGE SCALE GENOMIC DNA]</scope>
    <source>
        <strain evidence="2">A8</strain>
    </source>
</reference>
<name>A0A1Y1QPP3_9GAMM</name>
<gene>
    <name evidence="2" type="ORF">BWK73_19460</name>
</gene>
<dbReference type="Proteomes" id="UP000192491">
    <property type="component" value="Unassembled WGS sequence"/>
</dbReference>
<keyword evidence="1" id="KW-0732">Signal</keyword>
<dbReference type="InterPro" id="IPR025522">
    <property type="entry name" value="DUF4410"/>
</dbReference>
<feature type="chain" id="PRO_5013276828" description="DUF4410 domain-containing protein" evidence="1">
    <location>
        <begin position="22"/>
        <end position="184"/>
    </location>
</feature>
<feature type="signal peptide" evidence="1">
    <location>
        <begin position="1"/>
        <end position="21"/>
    </location>
</feature>
<dbReference type="PROSITE" id="PS51257">
    <property type="entry name" value="PROKAR_LIPOPROTEIN"/>
    <property type="match status" value="1"/>
</dbReference>
<proteinExistence type="predicted"/>
<dbReference type="EMBL" id="MTEJ01000105">
    <property type="protein sequence ID" value="OQX10739.1"/>
    <property type="molecule type" value="Genomic_DNA"/>
</dbReference>
<accession>A0A1Y1QPP3</accession>
<evidence type="ECO:0000313" key="3">
    <source>
        <dbReference type="Proteomes" id="UP000192491"/>
    </source>
</evidence>
<protein>
    <recommendedName>
        <fullName evidence="4">DUF4410 domain-containing protein</fullName>
    </recommendedName>
</protein>
<comment type="caution">
    <text evidence="2">The sequence shown here is derived from an EMBL/GenBank/DDBJ whole genome shotgun (WGS) entry which is preliminary data.</text>
</comment>
<evidence type="ECO:0008006" key="4">
    <source>
        <dbReference type="Google" id="ProtNLM"/>
    </source>
</evidence>
<evidence type="ECO:0000256" key="1">
    <source>
        <dbReference type="SAM" id="SignalP"/>
    </source>
</evidence>
<dbReference type="Pfam" id="PF14366">
    <property type="entry name" value="DUF4410"/>
    <property type="match status" value="1"/>
</dbReference>
<sequence length="184" mass="19241">MNSFHRIISLFALTFMLSACGTTSGLKPTDTAKTGNTPTSLAAYDKVIVLNFEDNAESKSMKGGEEFSKRIVSSVAATKAFSSVTQAKQPGKAVVISGKIREYKEGNAVLRTVIGFGAGSSYFDADVNFADNETGAAIGSITVDKNSWVLGGFVAGVQDVKSHMDSAAQSIAAELKKAKQGASK</sequence>